<dbReference type="RefSeq" id="WP_268050137.1">
    <property type="nucleotide sequence ID" value="NZ_JAPQES010000004.1"/>
</dbReference>
<accession>A0ABT4CQE0</accession>
<feature type="transmembrane region" description="Helical" evidence="1">
    <location>
        <begin position="112"/>
        <end position="135"/>
    </location>
</feature>
<name>A0ABT4CQE0_9CLOT</name>
<comment type="caution">
    <text evidence="2">The sequence shown here is derived from an EMBL/GenBank/DDBJ whole genome shotgun (WGS) entry which is preliminary data.</text>
</comment>
<feature type="transmembrane region" description="Helical" evidence="1">
    <location>
        <begin position="179"/>
        <end position="197"/>
    </location>
</feature>
<protein>
    <submittedName>
        <fullName evidence="2">Metal-dependent hydrolase</fullName>
    </submittedName>
</protein>
<dbReference type="PANTHER" id="PTHR35531">
    <property type="entry name" value="INNER MEMBRANE PROTEIN YBCI-RELATED"/>
    <property type="match status" value="1"/>
</dbReference>
<dbReference type="InterPro" id="IPR007404">
    <property type="entry name" value="YdjM-like"/>
</dbReference>
<keyword evidence="2" id="KW-0378">Hydrolase</keyword>
<evidence type="ECO:0000313" key="3">
    <source>
        <dbReference type="Proteomes" id="UP001079657"/>
    </source>
</evidence>
<gene>
    <name evidence="2" type="ORF">OXH55_11525</name>
</gene>
<dbReference type="PANTHER" id="PTHR35531:SF1">
    <property type="entry name" value="INNER MEMBRANE PROTEIN YBCI-RELATED"/>
    <property type="match status" value="1"/>
</dbReference>
<evidence type="ECO:0000313" key="2">
    <source>
        <dbReference type="EMBL" id="MCY6371267.1"/>
    </source>
</evidence>
<dbReference type="Proteomes" id="UP001079657">
    <property type="component" value="Unassembled WGS sequence"/>
</dbReference>
<reference evidence="2" key="1">
    <citation type="submission" date="2022-12" db="EMBL/GenBank/DDBJ databases">
        <authorList>
            <person name="Wang J."/>
        </authorList>
    </citation>
    <scope>NUCLEOTIDE SEQUENCE</scope>
    <source>
        <strain evidence="2">HY-42-06</strain>
    </source>
</reference>
<feature type="transmembrane region" description="Helical" evidence="1">
    <location>
        <begin position="141"/>
        <end position="159"/>
    </location>
</feature>
<proteinExistence type="predicted"/>
<dbReference type="PIRSF" id="PIRSF030780">
    <property type="entry name" value="Md_memb_hyd_prd"/>
    <property type="match status" value="1"/>
</dbReference>
<feature type="transmembrane region" description="Helical" evidence="1">
    <location>
        <begin position="25"/>
        <end position="42"/>
    </location>
</feature>
<dbReference type="Pfam" id="PF04307">
    <property type="entry name" value="YdjM"/>
    <property type="match status" value="1"/>
</dbReference>
<keyword evidence="1" id="KW-1133">Transmembrane helix</keyword>
<feature type="transmembrane region" description="Helical" evidence="1">
    <location>
        <begin position="63"/>
        <end position="80"/>
    </location>
</feature>
<dbReference type="EMBL" id="JAPQES010000004">
    <property type="protein sequence ID" value="MCY6371267.1"/>
    <property type="molecule type" value="Genomic_DNA"/>
</dbReference>
<sequence length="200" mass="22612">MKGKTHAGIGAITFFCICDKLPGKFSYIGLIIVMIASLVPDIDHPKSLINKYILPFKNKKTKTVVYLCLALVVLWFDYLYVGEPALKALGISLIFIAVSSHRNGLSHSLGGLIVFTLISGYLGNVYNIPFIVYYFMIGYGMHLLCDMFTKMGIPLFYPFIRRKYKFPLTYKVSSKSGNLFEDFLMIMGIVYTIYRLPGIL</sequence>
<keyword evidence="1" id="KW-0472">Membrane</keyword>
<keyword evidence="1" id="KW-0812">Transmembrane</keyword>
<dbReference type="GO" id="GO:0016787">
    <property type="term" value="F:hydrolase activity"/>
    <property type="evidence" value="ECO:0007669"/>
    <property type="project" value="UniProtKB-KW"/>
</dbReference>
<evidence type="ECO:0000256" key="1">
    <source>
        <dbReference type="SAM" id="Phobius"/>
    </source>
</evidence>
<organism evidence="2 3">
    <name type="scientific">Clostridium ganghwense</name>
    <dbReference type="NCBI Taxonomy" id="312089"/>
    <lineage>
        <taxon>Bacteria</taxon>
        <taxon>Bacillati</taxon>
        <taxon>Bacillota</taxon>
        <taxon>Clostridia</taxon>
        <taxon>Eubacteriales</taxon>
        <taxon>Clostridiaceae</taxon>
        <taxon>Clostridium</taxon>
    </lineage>
</organism>
<dbReference type="InterPro" id="IPR016956">
    <property type="entry name" value="YdjM"/>
</dbReference>
<keyword evidence="3" id="KW-1185">Reference proteome</keyword>